<gene>
    <name evidence="4" type="ORF">DHA2_150003</name>
</gene>
<dbReference type="SUPFAM" id="SSF56112">
    <property type="entry name" value="Protein kinase-like (PK-like)"/>
    <property type="match status" value="1"/>
</dbReference>
<sequence>VLTRPLLARLHMRLWLADYHVVSLVSQTPFSSTHRVTSRDTKQNFLAETIDMRKLSSDEQHRFREYVELYRRCNCNNLMRIYKIVENKNKQRITIVIEQYGTLTLADIYESYKKAGLAVPEPVLWNTVAQITVALNALLEQDKSFQHANIHPSNCFIDQSTGILRLGLFLPFLLKYEKEEQSTRESITGLIERVQKKLHGTSVTHASCVQNFADYGQRLTLVLPPEVFQGQGILPVSDMWMLGCLLFEGCNGSNPFLEGVSTISSVTNPPYNKRCDEASESFAKYNGAISDRTQYFISERPSTLLELNCNAKSKGVYDDCPDITLVDSQDTPRSIPTVPHTSLASMAILPSISFATASMNKDTSFESMLTETSHTQYNFEQFVQHVLTGKRASTNPAYSRNLQMMINLCLNQNIKTRVTLDTLCRHPLIVKFLTSSRDEMVARGKLVLYTVPQDQLRTTKRISISDLKEEASSEQFLDNMRQSESLMLCPVTEPDASDFPSRELKHLFIERTSRINGWNNVSQKAYLTEPDDQEESSDLFPDEFEALCTTNLSTTSDSCTQSESSNENNVVCDFDNLISGKKEEEPFTILMIAALKNDIDLIKENRKSDLRRRCPSGKTALMFAAQQGHTEAVQLLLKEAGMKKRSGKTALMIAAELGHHSVVSLLVKVEGGIQDKDLWTALMRAAWFGHSLCCEYLVTEEGRFTRRNGWTALMCAAYRGHANVCRVLAPREAEMYTDAGYTALMYAARYGHYECCKVLARYETGMKNRHRQTALTIAAERMHGDIAMLLLNAETEACEQRDRSLRLSQSKMSHCTPCGSIRNSPHGGSVGPMTPYRPFGTTSKQGTEPSNTSIERDRLHLSDLYKSETAVTRSDTHRKKETGDSASYVSSMEKASSLSLSVKSSFVGGSFYRSDSAASSRVVSRPESADKRLTKSVLSTPTLRLNSLLSGHVKPTLRQRSDFRTNCTILTKQSETYTEMMTAALKEDLREINRLISRQAAIQTERGRTCLMLCAEKGLAHSVRLLVGREAGMQDNSGWTALMHAAVSGKENVVPLLSTSEARMQDHVGNTAMMFAARYGHINIVKALMCYELGIKDRNGWTALLHAVDADQLECVKLLVGGEFSMCDNYQSLAIDYCKEGPVKDVLLNHYMCSLQT</sequence>
<protein>
    <submittedName>
        <fullName evidence="4">Ankyrin repeat protein</fullName>
    </submittedName>
</protein>
<dbReference type="Proteomes" id="UP000018320">
    <property type="component" value="Unassembled WGS sequence"/>
</dbReference>
<dbReference type="VEuPathDB" id="GiardiaDB:QR46_1411"/>
<comment type="caution">
    <text evidence="4">The sequence shown here is derived from an EMBL/GenBank/DDBJ whole genome shotgun (WGS) entry which is preliminary data.</text>
</comment>
<dbReference type="InterPro" id="IPR011009">
    <property type="entry name" value="Kinase-like_dom_sf"/>
</dbReference>
<evidence type="ECO:0000313" key="5">
    <source>
        <dbReference type="Proteomes" id="UP000018320"/>
    </source>
</evidence>
<feature type="region of interest" description="Disordered" evidence="2">
    <location>
        <begin position="818"/>
        <end position="890"/>
    </location>
</feature>
<evidence type="ECO:0000313" key="4">
    <source>
        <dbReference type="EMBL" id="ESU38658.1"/>
    </source>
</evidence>
<proteinExistence type="predicted"/>
<feature type="compositionally biased region" description="Polar residues" evidence="2">
    <location>
        <begin position="840"/>
        <end position="853"/>
    </location>
</feature>
<dbReference type="PANTHER" id="PTHR24120">
    <property type="entry name" value="GH07239P"/>
    <property type="match status" value="1"/>
</dbReference>
<dbReference type="SMART" id="SM00220">
    <property type="entry name" value="S_TKc"/>
    <property type="match status" value="1"/>
</dbReference>
<evidence type="ECO:0000256" key="1">
    <source>
        <dbReference type="PROSITE-ProRule" id="PRU00023"/>
    </source>
</evidence>
<dbReference type="EMBL" id="AHGT01000010">
    <property type="protein sequence ID" value="ESU38658.1"/>
    <property type="molecule type" value="Genomic_DNA"/>
</dbReference>
<dbReference type="Pfam" id="PF12796">
    <property type="entry name" value="Ank_2"/>
    <property type="match status" value="4"/>
</dbReference>
<dbReference type="Pfam" id="PF00069">
    <property type="entry name" value="Pkinase"/>
    <property type="match status" value="1"/>
</dbReference>
<organism evidence="4 5">
    <name type="scientific">Giardia intestinalis</name>
    <name type="common">Giardia lamblia</name>
    <dbReference type="NCBI Taxonomy" id="5741"/>
    <lineage>
        <taxon>Eukaryota</taxon>
        <taxon>Metamonada</taxon>
        <taxon>Diplomonadida</taxon>
        <taxon>Hexamitidae</taxon>
        <taxon>Giardiinae</taxon>
        <taxon>Giardia</taxon>
    </lineage>
</organism>
<dbReference type="Gene3D" id="1.25.40.20">
    <property type="entry name" value="Ankyrin repeat-containing domain"/>
    <property type="match status" value="3"/>
</dbReference>
<evidence type="ECO:0000259" key="3">
    <source>
        <dbReference type="PROSITE" id="PS50011"/>
    </source>
</evidence>
<dbReference type="PROSITE" id="PS50297">
    <property type="entry name" value="ANK_REP_REGION"/>
    <property type="match status" value="1"/>
</dbReference>
<dbReference type="InterPro" id="IPR000719">
    <property type="entry name" value="Prot_kinase_dom"/>
</dbReference>
<dbReference type="PANTHER" id="PTHR24120:SF4">
    <property type="entry name" value="GH07239P"/>
    <property type="match status" value="1"/>
</dbReference>
<reference evidence="5" key="1">
    <citation type="submission" date="2012-02" db="EMBL/GenBank/DDBJ databases">
        <title>Genome sequencing of Giardia lamblia Genotypes A2 and B isolates (DH and GS) and comparative analysis with the genomes of Genotypes A1 and E (WB and Pig).</title>
        <authorList>
            <person name="Adam R."/>
            <person name="Dahlstrom E."/>
            <person name="Martens C."/>
            <person name="Bruno D."/>
            <person name="Barbian K."/>
            <person name="Porcella S.F."/>
            <person name="Nash T."/>
        </authorList>
    </citation>
    <scope>NUCLEOTIDE SEQUENCE</scope>
    <source>
        <strain evidence="5">DH</strain>
    </source>
</reference>
<feature type="non-terminal residue" evidence="4">
    <location>
        <position position="1"/>
    </location>
</feature>
<name>V6TI80_GIAIN</name>
<keyword evidence="1" id="KW-0040">ANK repeat</keyword>
<evidence type="ECO:0000256" key="2">
    <source>
        <dbReference type="SAM" id="MobiDB-lite"/>
    </source>
</evidence>
<dbReference type="VEuPathDB" id="GiardiaDB:GL50581_1149"/>
<dbReference type="SMART" id="SM00248">
    <property type="entry name" value="ANK"/>
    <property type="match status" value="10"/>
</dbReference>
<dbReference type="GO" id="GO:0005524">
    <property type="term" value="F:ATP binding"/>
    <property type="evidence" value="ECO:0007669"/>
    <property type="project" value="InterPro"/>
</dbReference>
<dbReference type="SUPFAM" id="SSF48403">
    <property type="entry name" value="Ankyrin repeat"/>
    <property type="match status" value="2"/>
</dbReference>
<dbReference type="InterPro" id="IPR002110">
    <property type="entry name" value="Ankyrin_rpt"/>
</dbReference>
<dbReference type="Gene3D" id="3.30.200.20">
    <property type="entry name" value="Phosphorylase Kinase, domain 1"/>
    <property type="match status" value="1"/>
</dbReference>
<dbReference type="Gene3D" id="1.10.510.10">
    <property type="entry name" value="Transferase(Phosphotransferase) domain 1"/>
    <property type="match status" value="1"/>
</dbReference>
<feature type="repeat" description="ANK" evidence="1">
    <location>
        <begin position="616"/>
        <end position="638"/>
    </location>
</feature>
<dbReference type="VEuPathDB" id="GiardiaDB:GL50803_0016508"/>
<accession>V6TI80</accession>
<feature type="domain" description="Protein kinase" evidence="3">
    <location>
        <begin position="19"/>
        <end position="429"/>
    </location>
</feature>
<feature type="repeat" description="ANK" evidence="1">
    <location>
        <begin position="646"/>
        <end position="678"/>
    </location>
</feature>
<dbReference type="VEuPathDB" id="GiardiaDB:DHA2_150003"/>
<dbReference type="PROSITE" id="PS50011">
    <property type="entry name" value="PROTEIN_KINASE_DOM"/>
    <property type="match status" value="1"/>
</dbReference>
<dbReference type="FunFam" id="1.25.40.20:FF:000879">
    <property type="entry name" value="Kinase, NEK"/>
    <property type="match status" value="1"/>
</dbReference>
<dbReference type="PROSITE" id="PS50088">
    <property type="entry name" value="ANK_REPEAT"/>
    <property type="match status" value="2"/>
</dbReference>
<dbReference type="AlphaFoldDB" id="V6TI80"/>
<dbReference type="FunFam" id="1.25.40.20:FF:000848">
    <property type="entry name" value="Kinase, NEK-frag"/>
    <property type="match status" value="1"/>
</dbReference>
<reference evidence="4 5" key="2">
    <citation type="journal article" date="2013" name="Genome Biol. Evol.">
        <title>Genome sequencing of Giardia lamblia genotypes A2 and B isolates (DH and GS) and comparative analysis with the genomes of genotypes A1 and E (WB and Pig).</title>
        <authorList>
            <person name="Adam R.D."/>
            <person name="Dahlstrom E.W."/>
            <person name="Martens C.A."/>
            <person name="Bruno D.P."/>
            <person name="Barbian K.D."/>
            <person name="Ricklefs S.M."/>
            <person name="Hernandez M.M."/>
            <person name="Narla N.P."/>
            <person name="Patel R.B."/>
            <person name="Porcella S.F."/>
            <person name="Nash T.E."/>
        </authorList>
    </citation>
    <scope>NUCLEOTIDE SEQUENCE [LARGE SCALE GENOMIC DNA]</scope>
    <source>
        <strain evidence="4 5">DH</strain>
    </source>
</reference>
<feature type="compositionally biased region" description="Basic and acidic residues" evidence="2">
    <location>
        <begin position="854"/>
        <end position="866"/>
    </location>
</feature>
<dbReference type="InterPro" id="IPR036770">
    <property type="entry name" value="Ankyrin_rpt-contain_sf"/>
</dbReference>
<dbReference type="GO" id="GO:0004672">
    <property type="term" value="F:protein kinase activity"/>
    <property type="evidence" value="ECO:0007669"/>
    <property type="project" value="InterPro"/>
</dbReference>